<sequence>MELPPPPVGDPTNALNHHDEENPVVFFDISIGIEEIGRITFELFADVCPRTAENFRQFCTGDYRKEEKPVGYKDVLFHRIVKGFMVQGGDFVNGNGTGCTSIYGEKAFEDESLGAFRHSGPGILAMANSGPNTNGNQFYITCAACPFLDGKYVIFGKVTNDDSMNAVRRLENVAVDGNNRPIVDCKVTQCGEL</sequence>
<dbReference type="PANTHER" id="PTHR11071">
    <property type="entry name" value="PEPTIDYL-PROLYL CIS-TRANS ISOMERASE"/>
    <property type="match status" value="1"/>
</dbReference>
<dbReference type="SUPFAM" id="SSF50891">
    <property type="entry name" value="Cyclophilin-like"/>
    <property type="match status" value="1"/>
</dbReference>
<dbReference type="InterPro" id="IPR002130">
    <property type="entry name" value="Cyclophilin-type_PPIase_dom"/>
</dbReference>
<dbReference type="InterPro" id="IPR020892">
    <property type="entry name" value="Cyclophilin-type_PPIase_CS"/>
</dbReference>
<feature type="domain" description="PPIase cyclophilin-type" evidence="5">
    <location>
        <begin position="26"/>
        <end position="192"/>
    </location>
</feature>
<dbReference type="OrthoDB" id="193499at2759"/>
<organism evidence="6 7">
    <name type="scientific">Gracilariopsis chorda</name>
    <dbReference type="NCBI Taxonomy" id="448386"/>
    <lineage>
        <taxon>Eukaryota</taxon>
        <taxon>Rhodophyta</taxon>
        <taxon>Florideophyceae</taxon>
        <taxon>Rhodymeniophycidae</taxon>
        <taxon>Gracilariales</taxon>
        <taxon>Gracilariaceae</taxon>
        <taxon>Gracilariopsis</taxon>
    </lineage>
</organism>
<dbReference type="GO" id="GO:0016018">
    <property type="term" value="F:cyclosporin A binding"/>
    <property type="evidence" value="ECO:0007669"/>
    <property type="project" value="TreeGrafter"/>
</dbReference>
<dbReference type="GO" id="GO:0005737">
    <property type="term" value="C:cytoplasm"/>
    <property type="evidence" value="ECO:0007669"/>
    <property type="project" value="TreeGrafter"/>
</dbReference>
<dbReference type="InterPro" id="IPR029000">
    <property type="entry name" value="Cyclophilin-like_dom_sf"/>
</dbReference>
<evidence type="ECO:0000256" key="3">
    <source>
        <dbReference type="ARBA" id="ARBA00023235"/>
    </source>
</evidence>
<evidence type="ECO:0000256" key="4">
    <source>
        <dbReference type="RuleBase" id="RU363019"/>
    </source>
</evidence>
<comment type="catalytic activity">
    <reaction evidence="1 4">
        <text>[protein]-peptidylproline (omega=180) = [protein]-peptidylproline (omega=0)</text>
        <dbReference type="Rhea" id="RHEA:16237"/>
        <dbReference type="Rhea" id="RHEA-COMP:10747"/>
        <dbReference type="Rhea" id="RHEA-COMP:10748"/>
        <dbReference type="ChEBI" id="CHEBI:83833"/>
        <dbReference type="ChEBI" id="CHEBI:83834"/>
        <dbReference type="EC" id="5.2.1.8"/>
    </reaction>
</comment>
<evidence type="ECO:0000313" key="6">
    <source>
        <dbReference type="EMBL" id="PXF46320.1"/>
    </source>
</evidence>
<keyword evidence="2 4" id="KW-0697">Rotamase</keyword>
<evidence type="ECO:0000313" key="7">
    <source>
        <dbReference type="Proteomes" id="UP000247409"/>
    </source>
</evidence>
<keyword evidence="7" id="KW-1185">Reference proteome</keyword>
<gene>
    <name evidence="6" type="ORF">BWQ96_03976</name>
</gene>
<dbReference type="GO" id="GO:0003755">
    <property type="term" value="F:peptidyl-prolyl cis-trans isomerase activity"/>
    <property type="evidence" value="ECO:0007669"/>
    <property type="project" value="UniProtKB-UniRule"/>
</dbReference>
<dbReference type="STRING" id="448386.A0A2V3IYW0"/>
<reference evidence="6 7" key="1">
    <citation type="journal article" date="2018" name="Mol. Biol. Evol.">
        <title>Analysis of the draft genome of the red seaweed Gracilariopsis chorda provides insights into genome size evolution in Rhodophyta.</title>
        <authorList>
            <person name="Lee J."/>
            <person name="Yang E.C."/>
            <person name="Graf L."/>
            <person name="Yang J.H."/>
            <person name="Qiu H."/>
            <person name="Zel Zion U."/>
            <person name="Chan C.X."/>
            <person name="Stephens T.G."/>
            <person name="Weber A.P.M."/>
            <person name="Boo G.H."/>
            <person name="Boo S.M."/>
            <person name="Kim K.M."/>
            <person name="Shin Y."/>
            <person name="Jung M."/>
            <person name="Lee S.J."/>
            <person name="Yim H.S."/>
            <person name="Lee J.H."/>
            <person name="Bhattacharya D."/>
            <person name="Yoon H.S."/>
        </authorList>
    </citation>
    <scope>NUCLEOTIDE SEQUENCE [LARGE SCALE GENOMIC DNA]</scope>
    <source>
        <strain evidence="6 7">SKKU-2015</strain>
        <tissue evidence="6">Whole body</tissue>
    </source>
</reference>
<evidence type="ECO:0000259" key="5">
    <source>
        <dbReference type="PROSITE" id="PS50072"/>
    </source>
</evidence>
<dbReference type="InterPro" id="IPR024936">
    <property type="entry name" value="Cyclophilin-type_PPIase"/>
</dbReference>
<evidence type="ECO:0000256" key="2">
    <source>
        <dbReference type="ARBA" id="ARBA00023110"/>
    </source>
</evidence>
<comment type="function">
    <text evidence="4">PPIases accelerate the folding of proteins. It catalyzes the cis-trans isomerization of proline imidic peptide bonds in oligopeptides.</text>
</comment>
<dbReference type="GO" id="GO:0006457">
    <property type="term" value="P:protein folding"/>
    <property type="evidence" value="ECO:0007669"/>
    <property type="project" value="InterPro"/>
</dbReference>
<comment type="caution">
    <text evidence="6">The sequence shown here is derived from an EMBL/GenBank/DDBJ whole genome shotgun (WGS) entry which is preliminary data.</text>
</comment>
<dbReference type="PANTHER" id="PTHR11071:SF561">
    <property type="entry name" value="PEPTIDYL-PROLYL CIS-TRANS ISOMERASE D-RELATED"/>
    <property type="match status" value="1"/>
</dbReference>
<dbReference type="EC" id="5.2.1.8" evidence="4"/>
<keyword evidence="3 4" id="KW-0413">Isomerase</keyword>
<dbReference type="FunFam" id="2.40.100.10:FF:000025">
    <property type="entry name" value="Peptidyl-prolyl cis-trans isomerase CYP19-2"/>
    <property type="match status" value="1"/>
</dbReference>
<accession>A0A2V3IYW0</accession>
<dbReference type="AlphaFoldDB" id="A0A2V3IYW0"/>
<dbReference type="PIRSF" id="PIRSF001467">
    <property type="entry name" value="Peptidylpro_ismrse"/>
    <property type="match status" value="1"/>
</dbReference>
<dbReference type="Pfam" id="PF00160">
    <property type="entry name" value="Pro_isomerase"/>
    <property type="match status" value="1"/>
</dbReference>
<protein>
    <recommendedName>
        <fullName evidence="4">Peptidyl-prolyl cis-trans isomerase</fullName>
        <shortName evidence="4">PPIase</shortName>
        <ecNumber evidence="4">5.2.1.8</ecNumber>
    </recommendedName>
</protein>
<dbReference type="EMBL" id="NBIV01000041">
    <property type="protein sequence ID" value="PXF46320.1"/>
    <property type="molecule type" value="Genomic_DNA"/>
</dbReference>
<proteinExistence type="inferred from homology"/>
<dbReference type="PROSITE" id="PS50072">
    <property type="entry name" value="CSA_PPIASE_2"/>
    <property type="match status" value="1"/>
</dbReference>
<dbReference type="Gene3D" id="2.40.100.10">
    <property type="entry name" value="Cyclophilin-like"/>
    <property type="match status" value="1"/>
</dbReference>
<dbReference type="PRINTS" id="PR00153">
    <property type="entry name" value="CSAPPISMRASE"/>
</dbReference>
<comment type="similarity">
    <text evidence="4">Belongs to the cyclophilin-type PPIase family.</text>
</comment>
<evidence type="ECO:0000256" key="1">
    <source>
        <dbReference type="ARBA" id="ARBA00000971"/>
    </source>
</evidence>
<dbReference type="PROSITE" id="PS00170">
    <property type="entry name" value="CSA_PPIASE_1"/>
    <property type="match status" value="1"/>
</dbReference>
<dbReference type="Proteomes" id="UP000247409">
    <property type="component" value="Unassembled WGS sequence"/>
</dbReference>
<name>A0A2V3IYW0_9FLOR</name>